<dbReference type="AlphaFoldDB" id="A0AAW0B0K4"/>
<proteinExistence type="predicted"/>
<organism evidence="4 5">
    <name type="scientific">Paramarasmius palmivorus</name>
    <dbReference type="NCBI Taxonomy" id="297713"/>
    <lineage>
        <taxon>Eukaryota</taxon>
        <taxon>Fungi</taxon>
        <taxon>Dikarya</taxon>
        <taxon>Basidiomycota</taxon>
        <taxon>Agaricomycotina</taxon>
        <taxon>Agaricomycetes</taxon>
        <taxon>Agaricomycetidae</taxon>
        <taxon>Agaricales</taxon>
        <taxon>Marasmiineae</taxon>
        <taxon>Marasmiaceae</taxon>
        <taxon>Paramarasmius</taxon>
    </lineage>
</organism>
<dbReference type="EMBL" id="JAYKXP010000215">
    <property type="protein sequence ID" value="KAK7019173.1"/>
    <property type="molecule type" value="Genomic_DNA"/>
</dbReference>
<protein>
    <submittedName>
        <fullName evidence="4">Uncharacterized protein</fullName>
    </submittedName>
</protein>
<evidence type="ECO:0000256" key="3">
    <source>
        <dbReference type="SAM" id="SignalP"/>
    </source>
</evidence>
<accession>A0AAW0B0K4</accession>
<feature type="transmembrane region" description="Helical" evidence="2">
    <location>
        <begin position="148"/>
        <end position="172"/>
    </location>
</feature>
<keyword evidence="3" id="KW-0732">Signal</keyword>
<evidence type="ECO:0000256" key="2">
    <source>
        <dbReference type="SAM" id="Phobius"/>
    </source>
</evidence>
<evidence type="ECO:0000256" key="1">
    <source>
        <dbReference type="SAM" id="MobiDB-lite"/>
    </source>
</evidence>
<comment type="caution">
    <text evidence="4">The sequence shown here is derived from an EMBL/GenBank/DDBJ whole genome shotgun (WGS) entry which is preliminary data.</text>
</comment>
<feature type="compositionally biased region" description="Basic and acidic residues" evidence="1">
    <location>
        <begin position="252"/>
        <end position="264"/>
    </location>
</feature>
<keyword evidence="5" id="KW-1185">Reference proteome</keyword>
<reference evidence="4 5" key="1">
    <citation type="submission" date="2024-01" db="EMBL/GenBank/DDBJ databases">
        <title>A draft genome for a cacao thread blight-causing isolate of Paramarasmius palmivorus.</title>
        <authorList>
            <person name="Baruah I.K."/>
            <person name="Bukari Y."/>
            <person name="Amoako-Attah I."/>
            <person name="Meinhardt L.W."/>
            <person name="Bailey B.A."/>
            <person name="Cohen S.P."/>
        </authorList>
    </citation>
    <scope>NUCLEOTIDE SEQUENCE [LARGE SCALE GENOMIC DNA]</scope>
    <source>
        <strain evidence="4 5">GH-12</strain>
    </source>
</reference>
<name>A0AAW0B0K4_9AGAR</name>
<evidence type="ECO:0000313" key="5">
    <source>
        <dbReference type="Proteomes" id="UP001383192"/>
    </source>
</evidence>
<feature type="region of interest" description="Disordered" evidence="1">
    <location>
        <begin position="252"/>
        <end position="273"/>
    </location>
</feature>
<keyword evidence="2" id="KW-1133">Transmembrane helix</keyword>
<sequence length="273" mass="30449">MPNSLRHLYLIFPLSLLTYCRTSHAFDIQVQSHSDVNEIDNISFNWTWYPEDPLDITISLFTNRPPTCAPFGEVPIGSEGIIYRINSTTADLDGQKHGLLSFTMNKTGDYVLCAFQVLERTGDYAKDPVRLITNSTVISVTTHPKPTAIHGGIIAGSVLGGLVLLFIVTILFRLYRKRNKSIQPTIEAHISPYPNVWIASGSPRKLGEDIGYTATDHELRALSDRPHNTIATTSTSRGEDFDSRVLYHEDSGWRPSPHEGRVREVPPGYDSAL</sequence>
<feature type="chain" id="PRO_5043508293" evidence="3">
    <location>
        <begin position="26"/>
        <end position="273"/>
    </location>
</feature>
<feature type="signal peptide" evidence="3">
    <location>
        <begin position="1"/>
        <end position="25"/>
    </location>
</feature>
<gene>
    <name evidence="4" type="ORF">VNI00_018167</name>
</gene>
<dbReference type="Proteomes" id="UP001383192">
    <property type="component" value="Unassembled WGS sequence"/>
</dbReference>
<keyword evidence="2" id="KW-0812">Transmembrane</keyword>
<evidence type="ECO:0000313" key="4">
    <source>
        <dbReference type="EMBL" id="KAK7019173.1"/>
    </source>
</evidence>
<keyword evidence="2" id="KW-0472">Membrane</keyword>